<dbReference type="Pfam" id="PF12802">
    <property type="entry name" value="MarR_2"/>
    <property type="match status" value="1"/>
</dbReference>
<dbReference type="GO" id="GO:0003700">
    <property type="term" value="F:DNA-binding transcription factor activity"/>
    <property type="evidence" value="ECO:0007669"/>
    <property type="project" value="InterPro"/>
</dbReference>
<dbReference type="OrthoDB" id="9804055at2"/>
<dbReference type="InterPro" id="IPR000835">
    <property type="entry name" value="HTH_MarR-typ"/>
</dbReference>
<dbReference type="Gene3D" id="1.10.10.10">
    <property type="entry name" value="Winged helix-like DNA-binding domain superfamily/Winged helix DNA-binding domain"/>
    <property type="match status" value="1"/>
</dbReference>
<evidence type="ECO:0000313" key="3">
    <source>
        <dbReference type="Proteomes" id="UP000183053"/>
    </source>
</evidence>
<dbReference type="PANTHER" id="PTHR39515:SF2">
    <property type="entry name" value="HTH-TYPE TRANSCRIPTIONAL REGULATOR RV0880"/>
    <property type="match status" value="1"/>
</dbReference>
<proteinExistence type="predicted"/>
<dbReference type="InterPro" id="IPR036390">
    <property type="entry name" value="WH_DNA-bd_sf"/>
</dbReference>
<dbReference type="RefSeq" id="WP_068563696.1">
    <property type="nucleotide sequence ID" value="NZ_FNLF01000002.1"/>
</dbReference>
<reference evidence="3" key="1">
    <citation type="submission" date="2016-10" db="EMBL/GenBank/DDBJ databases">
        <authorList>
            <person name="Varghese N."/>
            <person name="Submissions S."/>
        </authorList>
    </citation>
    <scope>NUCLEOTIDE SEQUENCE [LARGE SCALE GENOMIC DNA]</scope>
    <source>
        <strain evidence="3">DSM 44142</strain>
    </source>
</reference>
<keyword evidence="3" id="KW-1185">Reference proteome</keyword>
<dbReference type="AlphaFoldDB" id="A0A1H1A9V8"/>
<sequence length="156" mass="16753">MSLVNLDPPQGLSLAVLRFVRHLQGQRRGGSGVTLTQLSALHTLADGGPMTPTQLAERERVQAPSMTRLLGKLHDLELVDRRPHPTDGRQMIVALTEAGERAIAAEEHEQWLPNQLRALTADDRATLASAAAILNGIRLGDGLCESASDRVQAGSL</sequence>
<protein>
    <submittedName>
        <fullName evidence="2">DNA-binding transcriptional regulator, MarR family</fullName>
    </submittedName>
</protein>
<dbReference type="GO" id="GO:0003677">
    <property type="term" value="F:DNA binding"/>
    <property type="evidence" value="ECO:0007669"/>
    <property type="project" value="UniProtKB-KW"/>
</dbReference>
<accession>A0A1H1A9V8</accession>
<dbReference type="InterPro" id="IPR036388">
    <property type="entry name" value="WH-like_DNA-bd_sf"/>
</dbReference>
<name>A0A1H1A9V8_9ACTN</name>
<evidence type="ECO:0000313" key="2">
    <source>
        <dbReference type="EMBL" id="SDQ36437.1"/>
    </source>
</evidence>
<dbReference type="SMART" id="SM00347">
    <property type="entry name" value="HTH_MARR"/>
    <property type="match status" value="1"/>
</dbReference>
<gene>
    <name evidence="2" type="ORF">SAMN04489765_0122</name>
</gene>
<evidence type="ECO:0000259" key="1">
    <source>
        <dbReference type="PROSITE" id="PS50995"/>
    </source>
</evidence>
<dbReference type="PANTHER" id="PTHR39515">
    <property type="entry name" value="CONSERVED PROTEIN"/>
    <property type="match status" value="1"/>
</dbReference>
<dbReference type="STRING" id="47312.SAMN04489765_0122"/>
<dbReference type="SUPFAM" id="SSF46785">
    <property type="entry name" value="Winged helix' DNA-binding domain"/>
    <property type="match status" value="1"/>
</dbReference>
<dbReference type="EMBL" id="FNLF01000002">
    <property type="protein sequence ID" value="SDQ36437.1"/>
    <property type="molecule type" value="Genomic_DNA"/>
</dbReference>
<feature type="domain" description="HTH marR-type" evidence="1">
    <location>
        <begin position="1"/>
        <end position="136"/>
    </location>
</feature>
<dbReference type="PROSITE" id="PS50995">
    <property type="entry name" value="HTH_MARR_2"/>
    <property type="match status" value="1"/>
</dbReference>
<dbReference type="InterPro" id="IPR052526">
    <property type="entry name" value="HTH-type_Bedaq_tolerance"/>
</dbReference>
<keyword evidence="2" id="KW-0238">DNA-binding</keyword>
<organism evidence="2 3">
    <name type="scientific">Tsukamurella pulmonis</name>
    <dbReference type="NCBI Taxonomy" id="47312"/>
    <lineage>
        <taxon>Bacteria</taxon>
        <taxon>Bacillati</taxon>
        <taxon>Actinomycetota</taxon>
        <taxon>Actinomycetes</taxon>
        <taxon>Mycobacteriales</taxon>
        <taxon>Tsukamurellaceae</taxon>
        <taxon>Tsukamurella</taxon>
    </lineage>
</organism>
<dbReference type="Proteomes" id="UP000183053">
    <property type="component" value="Unassembled WGS sequence"/>
</dbReference>